<gene>
    <name evidence="1" type="ORF">GCM10009784_07910</name>
</gene>
<dbReference type="EMBL" id="BAAAON010000001">
    <property type="protein sequence ID" value="GAA2173475.1"/>
    <property type="molecule type" value="Genomic_DNA"/>
</dbReference>
<evidence type="ECO:0000313" key="1">
    <source>
        <dbReference type="EMBL" id="GAA2173475.1"/>
    </source>
</evidence>
<dbReference type="RefSeq" id="WP_346027558.1">
    <property type="nucleotide sequence ID" value="NZ_BAAAON010000001.1"/>
</dbReference>
<name>A0ABN3AQI5_9MICC</name>
<comment type="caution">
    <text evidence="1">The sequence shown here is derived from an EMBL/GenBank/DDBJ whole genome shotgun (WGS) entry which is preliminary data.</text>
</comment>
<protein>
    <submittedName>
        <fullName evidence="1">Uncharacterized protein</fullName>
    </submittedName>
</protein>
<proteinExistence type="predicted"/>
<reference evidence="1 2" key="1">
    <citation type="journal article" date="2019" name="Int. J. Syst. Evol. Microbiol.">
        <title>The Global Catalogue of Microorganisms (GCM) 10K type strain sequencing project: providing services to taxonomists for standard genome sequencing and annotation.</title>
        <authorList>
            <consortium name="The Broad Institute Genomics Platform"/>
            <consortium name="The Broad Institute Genome Sequencing Center for Infectious Disease"/>
            <person name="Wu L."/>
            <person name="Ma J."/>
        </authorList>
    </citation>
    <scope>NUCLEOTIDE SEQUENCE [LARGE SCALE GENOMIC DNA]</scope>
    <source>
        <strain evidence="1 2">JCM 14917</strain>
    </source>
</reference>
<dbReference type="Proteomes" id="UP001500974">
    <property type="component" value="Unassembled WGS sequence"/>
</dbReference>
<keyword evidence="2" id="KW-1185">Reference proteome</keyword>
<accession>A0ABN3AQI5</accession>
<sequence>MIGDLLLTWMSETGSGTIAEFNTRALWLARTEDLTVSDNVGGKWLRDIAALGHCEVDWKHGRWSVAPPVITRLPLADGLAVLVGARRPRLIRAIENTELYVERARRPSRERTLPAPATILIPYQRAQDLEDAAGGIGVNYVGCAAVGIAGKLQPSPPLVNSAPPAYDSLFERLVGFSPQRWKATSPRDLAPPDGLYREQIHGRWRYTLRREGRWHSVELSLGIFAELARRGDTVIHWEPDNDNYSRTGTVIIDRSVPLPPLHSRVLVLCSGFIPRSDSTAQTELHDNVPREIAELVASSLGQTLQISS</sequence>
<evidence type="ECO:0000313" key="2">
    <source>
        <dbReference type="Proteomes" id="UP001500974"/>
    </source>
</evidence>
<organism evidence="1 2">
    <name type="scientific">Arthrobacter parietis</name>
    <dbReference type="NCBI Taxonomy" id="271434"/>
    <lineage>
        <taxon>Bacteria</taxon>
        <taxon>Bacillati</taxon>
        <taxon>Actinomycetota</taxon>
        <taxon>Actinomycetes</taxon>
        <taxon>Micrococcales</taxon>
        <taxon>Micrococcaceae</taxon>
        <taxon>Arthrobacter</taxon>
    </lineage>
</organism>